<dbReference type="Proteomes" id="UP000050417">
    <property type="component" value="Unassembled WGS sequence"/>
</dbReference>
<dbReference type="Pfam" id="PF01794">
    <property type="entry name" value="Ferric_reduct"/>
    <property type="match status" value="1"/>
</dbReference>
<evidence type="ECO:0000256" key="4">
    <source>
        <dbReference type="ARBA" id="ARBA00022989"/>
    </source>
</evidence>
<dbReference type="GO" id="GO:0020037">
    <property type="term" value="F:heme binding"/>
    <property type="evidence" value="ECO:0007669"/>
    <property type="project" value="UniProtKB-UniRule"/>
</dbReference>
<dbReference type="EMBL" id="LGCL01000039">
    <property type="protein sequence ID" value="KPL72165.1"/>
    <property type="molecule type" value="Genomic_DNA"/>
</dbReference>
<dbReference type="GO" id="GO:0016679">
    <property type="term" value="F:oxidoreductase activity, acting on diphenols and related substances as donors"/>
    <property type="evidence" value="ECO:0007669"/>
    <property type="project" value="TreeGrafter"/>
</dbReference>
<feature type="transmembrane region" description="Helical" evidence="7">
    <location>
        <begin position="52"/>
        <end position="72"/>
    </location>
</feature>
<evidence type="ECO:0000256" key="2">
    <source>
        <dbReference type="ARBA" id="ARBA00022448"/>
    </source>
</evidence>
<evidence type="ECO:0000256" key="6">
    <source>
        <dbReference type="ARBA" id="ARBA00023136"/>
    </source>
</evidence>
<dbReference type="GO" id="GO:0005886">
    <property type="term" value="C:plasma membrane"/>
    <property type="evidence" value="ECO:0007669"/>
    <property type="project" value="UniProtKB-SubCell"/>
</dbReference>
<sequence length="220" mass="25005">MVLSIGRHRFSGIQVLVHAASWLPLVWIFLTYKFDPIKVNPIQTVTQQTGRIALIWFLLSLACTPAVTLLGFNPALKVRRALGLYAFFYAVLHFLTFSVLDYRLDLPQIFDLLVSKRYLIAGTLAFLILIALAITSTQQSMRLLGKIWQRLHQLAYPGAVLVILHYLWAAKAGTPGPYFYGAVLFGLLLLRVPLIKRWITTHKPPWLRQISQRLARPASK</sequence>
<keyword evidence="7" id="KW-0479">Metal-binding</keyword>
<keyword evidence="3 7" id="KW-0812">Transmembrane</keyword>
<comment type="caution">
    <text evidence="9">The sequence shown here is derived from an EMBL/GenBank/DDBJ whole genome shotgun (WGS) entry which is preliminary data.</text>
</comment>
<dbReference type="GO" id="GO:0030091">
    <property type="term" value="P:protein repair"/>
    <property type="evidence" value="ECO:0007669"/>
    <property type="project" value="UniProtKB-UniRule"/>
</dbReference>
<accession>A0A0P6XBP3</accession>
<evidence type="ECO:0000256" key="3">
    <source>
        <dbReference type="ARBA" id="ARBA00022692"/>
    </source>
</evidence>
<comment type="similarity">
    <text evidence="7">Belongs to the MsrQ family.</text>
</comment>
<dbReference type="GO" id="GO:0010181">
    <property type="term" value="F:FMN binding"/>
    <property type="evidence" value="ECO:0007669"/>
    <property type="project" value="UniProtKB-UniRule"/>
</dbReference>
<keyword evidence="2 7" id="KW-0813">Transport</keyword>
<dbReference type="HAMAP" id="MF_01207">
    <property type="entry name" value="MsrQ"/>
    <property type="match status" value="1"/>
</dbReference>
<keyword evidence="5 7" id="KW-0408">Iron</keyword>
<dbReference type="PATRIC" id="fig|1134406.4.peg.727"/>
<keyword evidence="4 7" id="KW-1133">Transmembrane helix</keyword>
<feature type="transmembrane region" description="Helical" evidence="7">
    <location>
        <begin position="84"/>
        <end position="104"/>
    </location>
</feature>
<feature type="transmembrane region" description="Helical" evidence="7">
    <location>
        <begin position="116"/>
        <end position="134"/>
    </location>
</feature>
<reference evidence="9 10" key="1">
    <citation type="submission" date="2015-07" db="EMBL/GenBank/DDBJ databases">
        <title>Genome sequence of Ornatilinea apprima DSM 23815.</title>
        <authorList>
            <person name="Hemp J."/>
            <person name="Ward L.M."/>
            <person name="Pace L.A."/>
            <person name="Fischer W.W."/>
        </authorList>
    </citation>
    <scope>NUCLEOTIDE SEQUENCE [LARGE SCALE GENOMIC DNA]</scope>
    <source>
        <strain evidence="9 10">P3M-1</strain>
    </source>
</reference>
<keyword evidence="7" id="KW-0249">Electron transport</keyword>
<proteinExistence type="inferred from homology"/>
<feature type="transmembrane region" description="Helical" evidence="7">
    <location>
        <begin position="177"/>
        <end position="194"/>
    </location>
</feature>
<dbReference type="AlphaFoldDB" id="A0A0P6XBP3"/>
<feature type="transmembrane region" description="Helical" evidence="7">
    <location>
        <begin position="154"/>
        <end position="171"/>
    </location>
</feature>
<comment type="cofactor">
    <cofactor evidence="7">
        <name>heme b</name>
        <dbReference type="ChEBI" id="CHEBI:60344"/>
    </cofactor>
    <text evidence="7">Binds 1 heme b (iron(II)-protoporphyrin IX) group per subunit.</text>
</comment>
<dbReference type="STRING" id="1134406.ADN00_15125"/>
<protein>
    <recommendedName>
        <fullName evidence="7">Protein-methionine-sulfoxide reductase heme-binding subunit MsrQ</fullName>
    </recommendedName>
    <alternativeName>
        <fullName evidence="7">Flavocytochrome MsrQ</fullName>
    </alternativeName>
</protein>
<comment type="cofactor">
    <cofactor evidence="7">
        <name>FMN</name>
        <dbReference type="ChEBI" id="CHEBI:58210"/>
    </cofactor>
    <text evidence="7">Binds 1 FMN per subunit.</text>
</comment>
<dbReference type="OrthoDB" id="9788328at2"/>
<feature type="domain" description="Ferric oxidoreductase" evidence="8">
    <location>
        <begin position="49"/>
        <end position="162"/>
    </location>
</feature>
<keyword evidence="7" id="KW-0285">Flavoprotein</keyword>
<dbReference type="PANTHER" id="PTHR36964">
    <property type="entry name" value="PROTEIN-METHIONINE-SULFOXIDE REDUCTASE HEME-BINDING SUBUNIT MSRQ"/>
    <property type="match status" value="1"/>
</dbReference>
<keyword evidence="7" id="KW-1003">Cell membrane</keyword>
<keyword evidence="10" id="KW-1185">Reference proteome</keyword>
<gene>
    <name evidence="7" type="primary">msrQ</name>
    <name evidence="9" type="ORF">ADN00_15125</name>
</gene>
<feature type="transmembrane region" description="Helical" evidence="7">
    <location>
        <begin position="12"/>
        <end position="32"/>
    </location>
</feature>
<comment type="subunit">
    <text evidence="7">Heterodimer of a catalytic subunit (MsrP) and a heme-binding subunit (MsrQ).</text>
</comment>
<comment type="subcellular location">
    <subcellularLocation>
        <location evidence="7">Cell membrane</location>
        <topology evidence="7">Multi-pass membrane protein</topology>
    </subcellularLocation>
    <subcellularLocation>
        <location evidence="1">Membrane</location>
        <topology evidence="1">Multi-pass membrane protein</topology>
    </subcellularLocation>
</comment>
<keyword evidence="7" id="KW-0349">Heme</keyword>
<evidence type="ECO:0000256" key="1">
    <source>
        <dbReference type="ARBA" id="ARBA00004141"/>
    </source>
</evidence>
<organism evidence="9 10">
    <name type="scientific">Ornatilinea apprima</name>
    <dbReference type="NCBI Taxonomy" id="1134406"/>
    <lineage>
        <taxon>Bacteria</taxon>
        <taxon>Bacillati</taxon>
        <taxon>Chloroflexota</taxon>
        <taxon>Anaerolineae</taxon>
        <taxon>Anaerolineales</taxon>
        <taxon>Anaerolineaceae</taxon>
        <taxon>Ornatilinea</taxon>
    </lineage>
</organism>
<evidence type="ECO:0000256" key="7">
    <source>
        <dbReference type="HAMAP-Rule" id="MF_01207"/>
    </source>
</evidence>
<keyword evidence="6 7" id="KW-0472">Membrane</keyword>
<dbReference type="InterPro" id="IPR013130">
    <property type="entry name" value="Fe3_Rdtase_TM_dom"/>
</dbReference>
<evidence type="ECO:0000259" key="8">
    <source>
        <dbReference type="Pfam" id="PF01794"/>
    </source>
</evidence>
<dbReference type="GO" id="GO:0009055">
    <property type="term" value="F:electron transfer activity"/>
    <property type="evidence" value="ECO:0007669"/>
    <property type="project" value="UniProtKB-UniRule"/>
</dbReference>
<evidence type="ECO:0000313" key="10">
    <source>
        <dbReference type="Proteomes" id="UP000050417"/>
    </source>
</evidence>
<dbReference type="PANTHER" id="PTHR36964:SF1">
    <property type="entry name" value="PROTEIN-METHIONINE-SULFOXIDE REDUCTASE HEME-BINDING SUBUNIT MSRQ"/>
    <property type="match status" value="1"/>
</dbReference>
<dbReference type="InterPro" id="IPR022837">
    <property type="entry name" value="MsrQ-like"/>
</dbReference>
<evidence type="ECO:0000256" key="5">
    <source>
        <dbReference type="ARBA" id="ARBA00023004"/>
    </source>
</evidence>
<dbReference type="RefSeq" id="WP_075063874.1">
    <property type="nucleotide sequence ID" value="NZ_LGCL01000039.1"/>
</dbReference>
<keyword evidence="7" id="KW-0288">FMN</keyword>
<dbReference type="GO" id="GO:0046872">
    <property type="term" value="F:metal ion binding"/>
    <property type="evidence" value="ECO:0007669"/>
    <property type="project" value="UniProtKB-KW"/>
</dbReference>
<name>A0A0P6XBP3_9CHLR</name>
<comment type="function">
    <text evidence="7">Part of the MsrPQ system that repairs oxidized cell envelope proteins containing methionine sulfoxide residues (Met-O), using respiratory chain electrons. Thus protects these proteins from oxidative-stress damage caused by reactive species of oxygen and chlorine. MsrPQ is essential for the maintenance of envelope integrity under bleach stress, rescuing a wide series of structurally unrelated cell envelope proteins from methionine oxidation. MsrQ provides electrons for reduction to the reductase catalytic subunit MsrP, using the quinone pool of the respiratory chain.</text>
</comment>
<evidence type="ECO:0000313" key="9">
    <source>
        <dbReference type="EMBL" id="KPL72165.1"/>
    </source>
</evidence>